<dbReference type="Pfam" id="PF12774">
    <property type="entry name" value="AAA_6"/>
    <property type="match status" value="1"/>
</dbReference>
<evidence type="ECO:0000256" key="15">
    <source>
        <dbReference type="ARBA" id="ARBA00063032"/>
    </source>
</evidence>
<dbReference type="GO" id="GO:0005874">
    <property type="term" value="C:microtubule"/>
    <property type="evidence" value="ECO:0007669"/>
    <property type="project" value="UniProtKB-KW"/>
</dbReference>
<dbReference type="Gene3D" id="1.10.472.130">
    <property type="match status" value="1"/>
</dbReference>
<dbReference type="InterPro" id="IPR027417">
    <property type="entry name" value="P-loop_NTPase"/>
</dbReference>
<evidence type="ECO:0000259" key="19">
    <source>
        <dbReference type="SMART" id="SM00382"/>
    </source>
</evidence>
<evidence type="ECO:0000256" key="8">
    <source>
        <dbReference type="ARBA" id="ARBA00023017"/>
    </source>
</evidence>
<evidence type="ECO:0000256" key="6">
    <source>
        <dbReference type="ARBA" id="ARBA00022741"/>
    </source>
</evidence>
<comment type="subunit">
    <text evidence="15">The I1 inner arm complex (also known as the f dynein complex) is a two-headed isoform composed of two heavy chains (1-alpha and 1-beta), three intermediate chains and three light chains. I1 occupies a specific position proximal to the first radial spoke and repeats every 96 nm along the length of the axoneme.</text>
</comment>
<dbReference type="GO" id="GO:0003777">
    <property type="term" value="F:microtubule motor activity"/>
    <property type="evidence" value="ECO:0007669"/>
    <property type="project" value="UniProtKB-ARBA"/>
</dbReference>
<dbReference type="Gene3D" id="1.10.287.2620">
    <property type="match status" value="1"/>
</dbReference>
<evidence type="ECO:0000313" key="20">
    <source>
        <dbReference type="EMBL" id="KAL3770593.1"/>
    </source>
</evidence>
<dbReference type="InterPro" id="IPR024743">
    <property type="entry name" value="Dynein_HC_stalk"/>
</dbReference>
<dbReference type="FunFam" id="1.20.140.100:FF:000001">
    <property type="entry name" value="dynein heavy chain 17, axonemal"/>
    <property type="match status" value="1"/>
</dbReference>
<dbReference type="PANTHER" id="PTHR46532">
    <property type="entry name" value="MALE FERTILITY FACTOR KL5"/>
    <property type="match status" value="1"/>
</dbReference>
<dbReference type="Gene3D" id="6.10.140.1060">
    <property type="match status" value="1"/>
</dbReference>
<dbReference type="InterPro" id="IPR013602">
    <property type="entry name" value="Dynein_heavy_linker"/>
</dbReference>
<evidence type="ECO:0000313" key="21">
    <source>
        <dbReference type="Proteomes" id="UP001530315"/>
    </source>
</evidence>
<dbReference type="FunFam" id="3.20.180.20:FF:000001">
    <property type="entry name" value="Dynein axonemal heavy chain 5"/>
    <property type="match status" value="1"/>
</dbReference>
<dbReference type="SMART" id="SM00382">
    <property type="entry name" value="AAA"/>
    <property type="match status" value="3"/>
</dbReference>
<dbReference type="FunFam" id="3.40.50.300:FF:002141">
    <property type="entry name" value="Dynein heavy chain"/>
    <property type="match status" value="1"/>
</dbReference>
<proteinExistence type="inferred from homology"/>
<dbReference type="Gene3D" id="3.40.50.300">
    <property type="entry name" value="P-loop containing nucleotide triphosphate hydrolases"/>
    <property type="match status" value="5"/>
</dbReference>
<dbReference type="Pfam" id="PF17852">
    <property type="entry name" value="Dynein_AAA_lid"/>
    <property type="match status" value="1"/>
</dbReference>
<dbReference type="EMBL" id="JALLAZ020001625">
    <property type="protein sequence ID" value="KAL3770593.1"/>
    <property type="molecule type" value="Genomic_DNA"/>
</dbReference>
<dbReference type="Pfam" id="PF08385">
    <property type="entry name" value="DHC_N1"/>
    <property type="match status" value="1"/>
</dbReference>
<evidence type="ECO:0000256" key="4">
    <source>
        <dbReference type="ARBA" id="ARBA00022701"/>
    </source>
</evidence>
<reference evidence="20 21" key="1">
    <citation type="submission" date="2024-10" db="EMBL/GenBank/DDBJ databases">
        <title>Updated reference genomes for cyclostephanoid diatoms.</title>
        <authorList>
            <person name="Roberts W.R."/>
            <person name="Alverson A.J."/>
        </authorList>
    </citation>
    <scope>NUCLEOTIDE SEQUENCE [LARGE SCALE GENOMIC DNA]</scope>
    <source>
        <strain evidence="20 21">AJA276-08</strain>
    </source>
</reference>
<evidence type="ECO:0000256" key="11">
    <source>
        <dbReference type="ARBA" id="ARBA00023175"/>
    </source>
</evidence>
<evidence type="ECO:0000256" key="17">
    <source>
        <dbReference type="ARBA" id="ARBA00077719"/>
    </source>
</evidence>
<dbReference type="Pfam" id="PF03028">
    <property type="entry name" value="Dynein_heavy"/>
    <property type="match status" value="1"/>
</dbReference>
<dbReference type="Pfam" id="PF18198">
    <property type="entry name" value="AAA_lid_11"/>
    <property type="match status" value="1"/>
</dbReference>
<dbReference type="Pfam" id="PF12780">
    <property type="entry name" value="AAA_8"/>
    <property type="match status" value="1"/>
</dbReference>
<dbReference type="InterPro" id="IPR004273">
    <property type="entry name" value="Dynein_heavy_D6_P-loop"/>
</dbReference>
<sequence length="4519" mass="511467">MVVDSGDAVKFWDDPRVKHVVHCVLSTYSKLSPGEKFDKLFRTEATSEILAQFFSSKNVKCILIPESLKIVVAMPRLSKTKFLAISKTVCELTEANIHSGTFVDEIGGMSSFENLELVSTKVLLPVLSNQMNQMSWGKLTSREIFDCFHSFISSSTIICGQVKGETRLPTPLSYGDSGSLIESTNRTSLFESSIITWTKQIKNVLKQDPEAQLKLGFHPTPDVEILFWKNKANNLNSIFEQLQNTETQRVLEALDEAKSTYCITFTRLCKEVYAARHEANDNMKHLKALEKWVNKLNEDDFVNISATFKPILHTIMLIWKHSTYYNTPSRLVILIREICNSIIDQACRFISGEQVFSFIKNEEANLAVDQLSLVLKVCGNFKSTYFDYKTRVANECLKNPWSIQNGALFARLDCFIERSHDILDLTKTIIQFSKLAKVEIGGTKGSTLTSTIQQIKDDFQRTVDAVKSLEYDIMDIKAIQFDDEYSKFRKIVKEIERRLGAVIGLALDDCETVYGRFQLVDTFDKQLLDRPIIQDEVEVKQIVLIQSYGKDLKVIQEEFFQYRCSPPKETFRNLPPISGALTWCHGLIARAKIPMEKMQELDRNILDREEAKEVIKVQKAIMTSLLDFERQKVGEWGHDVETITGAKLELHLLRRMESRKLITNFDPALVRLLREVKYFLLLGLSVPDSALKIYQSADTFRARTGNLDLIVNMNNSVLDSLLPVEKPLIDPYLAKFDVAIQPGLETLNWQSDGVTEFIGDSMEQVKVVHGILKTTKDNLSAVQDIVNKWDRPMIERKTKPMEKEEFERIFKSMQASNFSNIKDAGDQIHSLLKETNNVLRVSESSAEWQRYVEFVNSVIVNGLSAAIITSLEFLLDQINPESIRRDGRLPLFEIMLIVNGTDGINFQPPLGHDANGIGMADMIDNVIGSFFQISTLFKRLDGEGTYMGEMHSDSAINSVLTSLSDSILTNGKKCHDLKKNFDKYSYLWETDLTSYFKDFCENSTIVTEHGTRLLDLDKFDKAIQKCVEAQTDVAKAQSPCDVGWLRIDITPAKRDVSLFATKWINLFTSHMRGSIIATLSDLHKFMESVNQGLNRQVNESHGRQSDELMAVMTIIRDVRLKTDSVPELFGPQKDCIQTLRRYGVDVLNDMVAGRTVRNFLEEAPLAWEAVVKKTFKKKEDILPMQMASVDALKVDLDQFYLSIRKFRGDFRAQAPFKFEGGCSTAFDIIDSFTSKLDQLEVQIEKFRELEDLFELQPTSYPEIGESRSEVKQLILLWKFKGSVSSVYEGWEKELWHVVNAVDLEDQNKRLRKQLKEMGSANPAMKGWQVYKDIDDSMAVMATVLPLVNDLHADAIRARHWTALARVCNVKAVDPSDPKFTLRDMLMLKLDSRKQEIEDIVETAMKELKIEKKLTEIDGVWSVMELNYSPHKDTDTFIPRPSEEVVESMEAHQMELQGIYGMGQFMEYFKDRVVQWQSQLRTVDDTLRMWLVVSRSWGSLESIFLASADIRSQLPEDTKRFEGIDSEFKQLMKKAVLEVNCVKVCSVEGRYESLRGMREKLEMCQKSLHEYLDIKKKIFPRFYFVSSVALLDILANGTNPRKIVPYLGDCYDSLANLTFVTLEDGKKSDKTVSKMIAKDGEEVSLYEHFTMEGEVEAYLNRLTESMRKSLKVILSDAVEKAVNWDIDTTRHEWLFNYPAQLCITGTQIYWTDETQLALEEYEGGQEDAVKRYLQVCNSRLSALIQLVLGDLSAADRTKIISLITMDVHSRDVVDSLMAQKTEGPNAFAWQKQMRLEWEQPTLDVNVKICDFSCKYFYEWVGNSGRLVITPLTDRCYITLTMALKLYLGGAPAGPAGTGKTETTKDLARALATPCYVFNCSNQMNFQSIADIFRGLAQTGAWGCFDEFNRIPIEVLSVVATQVKTIQDAIVKLSRPENRQVEFKSAPAGTPPTKVGYFDFMGDTISLIPCCGFFITMNPGYAGRTELPENLKALFRSCAMIRPDFKLIQENMLMAEGFQTARALSVKFNTLYELSLALLSKQPHYDWGLRAVKSVLRVAGGMKRANPTMSEDQVLMRALRDFNTPKMPTQDIPIFLRLVNDLFPGLTVESKVDEGLKAKIVRVAKERGLQYDEVFVNKTCNFQELLNVRHSVMLLGPAGSAKTTIWKTLQGAHNLDKKKNTCVAETVNPKAVTGDELYGYMTLAKDWKDGVLSIIMRGMSKNFADQGFHDYQTYKWVVLDGDIDAVWIESMNTVMDDNKVLTLVSNERVPLSPAMRMVFEINSLKNATPATVSRAGILFINEVDIGWRPLVETWVQGRENSTEKNNLPSLFDRYVDALVEMTRRGYKEVTSLRLINKVSTIIYLLEGLLPLVPEGKMAPETIEMLFAFSAMWAFGGPMIIDKTGDYRKKFSEDFAAKFGVKFPKDGLCFDYFYDPRSGEQVHWESMVPKYSPVPIGTRPGETPFCELFVETVETVRITYLLDKLVRNGKYAMLVGNAGTGKTEIIKNYLDSLDKEKDCILSKNIVMSYYTSSFTLQNELEGYIDKRSRNTFGPPMGKKMVFFIDDMNLPYVETYGTQNSIALLTQHMQYGSIFDRTDLGMRKQLMDIQYVAAMNPTSGSFEICERCQRHFGTFAIAMPSQSDLNTIFTSLFGGHMSSFQPVMQELTSKIVDTAIRVHEAVSTKFLPSAVRFMYNWNMRELTNIFQGCCLAKGDYYVKPVMLARLFTHESHRVYSDRLVTEDEVETFNGIFNEIVKTGLAGSSITAEELLEPDNVFTNFVTTSDGSYLPIPSMEKLKSVLDAKLVEYNDNNAIMDLVLFKQAILHIARINRIIQNPGGNAMLVGVGGSGKQSLCRLAAYMSEFEVRQISVTSNYGVEDLKEQLRSIYLAAGVRGKPTVFLMTDSQIVNEKFLVYINGMITSGWIPDLFPKEDMENILGSIANEAKSVGVQDNPEARTNFFVSKVKKNLHVVLAFSPVGDTFRVRARRFPGLVNNTVINQFHPWPRDALVSVAERFLQDVDMSGSSDIRTNLAAHMAEEHLSVASMSRHYLETQRRYNYVTPKSYLELISFFKYLLGNKQADLQRLIDRLDVGLSTLRKTSQDVAELQKDLKITMEKVAEKKVTTDKLIHEMSVQQADAQVQEEGAQLEANKANDESQKAMIIETEAEKELGAAKPAMEAAAAAVDCLSKAMLSELKNLGKPPAGVDKVTNACLILIEKEYSEKKFTWNRAKAMMQNVDAFKAKLSEFRGEDISEEEVALLKPFIEDADFTPEKMSSKSAAAANLCTWVVNIYSFNRIYVKVKPLMDSLQAARESKAAAIASLEDAKRKVTEVQQQLAILNEKYTEAVQEKKVVEDQAAVLATRADLAQRLVGGLASENVRWGKEIERLKSNATTLVGDCMLAAGFVSYVGAFDKALREELWKIQWSADLKSRGIPMTEGSDPLEILSDGGKNAKMVSEGLPSDRVSLENGAVLTNCKRWPLLIDPQAQAVKWLMKKEEGNLDVIQLTQKNWLRILVNAITNGRCVIIENIGTEIDAMLDPVLSRSIYKKGRGLYLKLGGEEVEYDPGFQLYLQTKLSNPHYKPEISAQCTLINFIATERGLEDQLLAKVVELERPDLEEKARALTAAAANYQIQLVQLEDDLLERLANAPEDILSDVPLIEGLEATKKTAQEISKAVESGKITQKEVEHAREAYRPQASEGAMLYFLLTKLCVIDHMYQYSLDSFMYFFKKSVHKAPAKDDLQERVISLRDSLRITVFTWVSRGLFERHKLIFLAQLTFNLMKRGIIGTDWNEAQFQFLMRAPTTTKPNPLDWLPDSAWTTTAALADIEEFGKFTNDLVEAAPRFREWFNSIAPEDEKLPLDWAGLDRQPFQKMLVVRCLRPDRMTSALISFIRNILPDGNSYIECDSRLSNLQILDSCLAESTPKTPIYFILSPGANVVADLDKKAAEHGLQKGVSYHNVSMGQGQDVVAMLCLETAHRNGHWVILNNVHLMPKWLIELEKKLDEYAVEGSHDKFRVFLTSDPSTTVPIGILNRCIKLTSEPPAGLKANLKRAWCFFSKDYIDEADSKTKSILFGLCHFHSILMERKQFGPMGYNMKYPFSIGDLRDSAKCLQNYMDNIGGGKIPWQDLKYIFGEIMYGGHIVNDFDRLLANEYLNFYMKDELLDEMELYPFANDEKGVSFMSPAPTSFEKYIHHIDKNMTGDTPIAFGLHPNAEIDFRTQQSNTMFSTLIELQPKGALNGEGVASPQQVAAATANEVLEKFEEKRFDVEDLVKNMDEIGPYQNVFIQEMDVMNVLLAEIKRSIKELQLGFAGELTMSEAMEELMMALYMDRVPASWAKRAWPSKMSLRLWVKNFSDRLFQLEEWMTNPSEIPKVTWLSGLVNPTSFLTAICQVAAQKNGWELDKLVTFTRVTKMMTPDEVDGVCRDGVYITGLSLQGASIDIASGQIQKSRPKEIFCKMPIIHVKAVTKDKASVGGIYQCPVYMTEQRGPTWYFNAQLRTSSPPARWTLAGVALVGETSG</sequence>
<dbReference type="Gene3D" id="1.20.920.20">
    <property type="match status" value="1"/>
</dbReference>
<dbReference type="GO" id="GO:0005524">
    <property type="term" value="F:ATP binding"/>
    <property type="evidence" value="ECO:0007669"/>
    <property type="project" value="UniProtKB-KW"/>
</dbReference>
<dbReference type="InterPro" id="IPR041589">
    <property type="entry name" value="DNAH3_AAA_lid_1"/>
</dbReference>
<keyword evidence="4" id="KW-0493">Microtubule</keyword>
<evidence type="ECO:0000256" key="12">
    <source>
        <dbReference type="ARBA" id="ARBA00023212"/>
    </source>
</evidence>
<keyword evidence="12" id="KW-0206">Cytoskeleton</keyword>
<evidence type="ECO:0000256" key="9">
    <source>
        <dbReference type="ARBA" id="ARBA00023054"/>
    </source>
</evidence>
<dbReference type="Pfam" id="PF12777">
    <property type="entry name" value="MT"/>
    <property type="match status" value="1"/>
</dbReference>
<dbReference type="GO" id="GO:0060294">
    <property type="term" value="P:cilium movement involved in cell motility"/>
    <property type="evidence" value="ECO:0007669"/>
    <property type="project" value="UniProtKB-ARBA"/>
</dbReference>
<dbReference type="InterPro" id="IPR041228">
    <property type="entry name" value="Dynein_C"/>
</dbReference>
<keyword evidence="21" id="KW-1185">Reference proteome</keyword>
<keyword evidence="7" id="KW-0067">ATP-binding</keyword>
<keyword evidence="3" id="KW-0963">Cytoplasm</keyword>
<gene>
    <name evidence="20" type="ORF">ACHAW5_007734</name>
</gene>
<dbReference type="Pfam" id="PF12775">
    <property type="entry name" value="AAA_7"/>
    <property type="match status" value="1"/>
</dbReference>
<dbReference type="FunFam" id="3.10.490.20:FF:000006">
    <property type="entry name" value="Dynein axonemal heavy chain 10"/>
    <property type="match status" value="1"/>
</dbReference>
<comment type="similarity">
    <text evidence="2">Belongs to the dynein heavy chain family.</text>
</comment>
<dbReference type="InterPro" id="IPR024317">
    <property type="entry name" value="Dynein_heavy_chain_D4_dom"/>
</dbReference>
<dbReference type="InterPro" id="IPR042228">
    <property type="entry name" value="Dynein_linker_3"/>
</dbReference>
<dbReference type="InterPro" id="IPR041658">
    <property type="entry name" value="AAA_lid_11"/>
</dbReference>
<dbReference type="Gene3D" id="1.20.58.1120">
    <property type="match status" value="1"/>
</dbReference>
<feature type="domain" description="AAA+ ATPase" evidence="19">
    <location>
        <begin position="2485"/>
        <end position="2640"/>
    </location>
</feature>
<dbReference type="FunFam" id="3.40.50.300:FF:000049">
    <property type="entry name" value="Dynein, axonemal, heavy chain 5"/>
    <property type="match status" value="1"/>
</dbReference>
<dbReference type="InterPro" id="IPR035706">
    <property type="entry name" value="AAA_9"/>
</dbReference>
<dbReference type="InterPro" id="IPR043157">
    <property type="entry name" value="Dynein_AAA1S"/>
</dbReference>
<dbReference type="FunFam" id="1.20.58.1120:FF:000001">
    <property type="entry name" value="dynein heavy chain 2, axonemal"/>
    <property type="match status" value="1"/>
</dbReference>
<dbReference type="InterPro" id="IPR013594">
    <property type="entry name" value="Dynein_heavy_tail"/>
</dbReference>
<keyword evidence="11" id="KW-0505">Motor protein</keyword>
<comment type="subunit">
    <text evidence="16">Consists of at least 3 heavy chains (alpha, beta and gamma), 2 intermediate chains and 8 light chains.</text>
</comment>
<dbReference type="Gene3D" id="1.10.8.710">
    <property type="match status" value="1"/>
</dbReference>
<accession>A0ABD3N3E9</accession>
<dbReference type="Gene3D" id="3.20.180.20">
    <property type="entry name" value="Dynein heavy chain, N-terminal domain 2"/>
    <property type="match status" value="1"/>
</dbReference>
<dbReference type="InterPro" id="IPR003593">
    <property type="entry name" value="AAA+_ATPase"/>
</dbReference>
<dbReference type="GO" id="GO:0036156">
    <property type="term" value="C:inner dynein arm"/>
    <property type="evidence" value="ECO:0007669"/>
    <property type="project" value="UniProtKB-ARBA"/>
</dbReference>
<dbReference type="Proteomes" id="UP001530315">
    <property type="component" value="Unassembled WGS sequence"/>
</dbReference>
<organism evidence="20 21">
    <name type="scientific">Stephanodiscus triporus</name>
    <dbReference type="NCBI Taxonomy" id="2934178"/>
    <lineage>
        <taxon>Eukaryota</taxon>
        <taxon>Sar</taxon>
        <taxon>Stramenopiles</taxon>
        <taxon>Ochrophyta</taxon>
        <taxon>Bacillariophyta</taxon>
        <taxon>Coscinodiscophyceae</taxon>
        <taxon>Thalassiosirophycidae</taxon>
        <taxon>Stephanodiscales</taxon>
        <taxon>Stephanodiscaceae</taxon>
        <taxon>Stephanodiscus</taxon>
    </lineage>
</organism>
<dbReference type="Pfam" id="PF08393">
    <property type="entry name" value="DHC_N2"/>
    <property type="match status" value="1"/>
</dbReference>
<evidence type="ECO:0000256" key="13">
    <source>
        <dbReference type="ARBA" id="ARBA00023273"/>
    </source>
</evidence>
<evidence type="ECO:0000256" key="1">
    <source>
        <dbReference type="ARBA" id="ARBA00004430"/>
    </source>
</evidence>
<evidence type="ECO:0000256" key="2">
    <source>
        <dbReference type="ARBA" id="ARBA00008887"/>
    </source>
</evidence>
<feature type="coiled-coil region" evidence="18">
    <location>
        <begin position="1229"/>
        <end position="1256"/>
    </location>
</feature>
<evidence type="ECO:0000256" key="10">
    <source>
        <dbReference type="ARBA" id="ARBA00023069"/>
    </source>
</evidence>
<evidence type="ECO:0000256" key="18">
    <source>
        <dbReference type="SAM" id="Coils"/>
    </source>
</evidence>
<name>A0ABD3N3E9_9STRA</name>
<dbReference type="SUPFAM" id="SSF52540">
    <property type="entry name" value="P-loop containing nucleoside triphosphate hydrolases"/>
    <property type="match status" value="4"/>
</dbReference>
<dbReference type="Gene3D" id="1.20.140.100">
    <property type="entry name" value="Dynein heavy chain, N-terminal domain 2"/>
    <property type="match status" value="1"/>
</dbReference>
<keyword evidence="10" id="KW-0969">Cilium</keyword>
<keyword evidence="9 18" id="KW-0175">Coiled coil</keyword>
<dbReference type="Gene3D" id="1.20.1270.280">
    <property type="match status" value="1"/>
</dbReference>
<evidence type="ECO:0000256" key="16">
    <source>
        <dbReference type="ARBA" id="ARBA00065818"/>
    </source>
</evidence>
<dbReference type="Pfam" id="PF12781">
    <property type="entry name" value="AAA_9"/>
    <property type="match status" value="1"/>
</dbReference>
<keyword evidence="13" id="KW-0966">Cell projection</keyword>
<dbReference type="FunFam" id="1.10.8.710:FF:000003">
    <property type="entry name" value="Dynein axonemal heavy chain 5"/>
    <property type="match status" value="1"/>
</dbReference>
<dbReference type="FunFam" id="1.10.8.1220:FF:000001">
    <property type="entry name" value="Dynein axonemal heavy chain 5"/>
    <property type="match status" value="1"/>
</dbReference>
<dbReference type="InterPro" id="IPR042219">
    <property type="entry name" value="AAA_lid_11_sf"/>
</dbReference>
<comment type="subcellular location">
    <subcellularLocation>
        <location evidence="1">Cytoplasm</location>
        <location evidence="1">Cytoskeleton</location>
        <location evidence="1">Cilium axoneme</location>
    </subcellularLocation>
</comment>
<dbReference type="FunFam" id="1.20.920.20:FF:000001">
    <property type="entry name" value="dynein heavy chain 2, axonemal"/>
    <property type="match status" value="1"/>
</dbReference>
<feature type="domain" description="AAA+ ATPase" evidence="19">
    <location>
        <begin position="2833"/>
        <end position="2995"/>
    </location>
</feature>
<keyword evidence="6" id="KW-0547">Nucleotide-binding</keyword>
<dbReference type="GO" id="GO:0008017">
    <property type="term" value="F:microtubule binding"/>
    <property type="evidence" value="ECO:0007669"/>
    <property type="project" value="UniProtKB-ARBA"/>
</dbReference>
<dbReference type="Pfam" id="PF18199">
    <property type="entry name" value="Dynein_C"/>
    <property type="match status" value="1"/>
</dbReference>
<dbReference type="PANTHER" id="PTHR46532:SF11">
    <property type="entry name" value="DYNEIN AXONEMAL HEAVY CHAIN 12"/>
    <property type="match status" value="1"/>
</dbReference>
<evidence type="ECO:0000256" key="7">
    <source>
        <dbReference type="ARBA" id="ARBA00022840"/>
    </source>
</evidence>
<dbReference type="InterPro" id="IPR042222">
    <property type="entry name" value="Dynein_2_N"/>
</dbReference>
<feature type="coiled-coil region" evidence="18">
    <location>
        <begin position="3302"/>
        <end position="3353"/>
    </location>
</feature>
<dbReference type="InterPro" id="IPR026983">
    <property type="entry name" value="DHC"/>
</dbReference>
<dbReference type="Gene3D" id="1.20.920.30">
    <property type="match status" value="1"/>
</dbReference>
<dbReference type="Gene3D" id="1.10.8.720">
    <property type="entry name" value="Region D6 of dynein motor"/>
    <property type="match status" value="1"/>
</dbReference>
<evidence type="ECO:0000256" key="5">
    <source>
        <dbReference type="ARBA" id="ARBA00022737"/>
    </source>
</evidence>
<dbReference type="InterPro" id="IPR035699">
    <property type="entry name" value="AAA_6"/>
</dbReference>
<dbReference type="InterPro" id="IPR043160">
    <property type="entry name" value="Dynein_C_barrel"/>
</dbReference>
<keyword evidence="8" id="KW-0243">Dynein</keyword>
<evidence type="ECO:0000256" key="14">
    <source>
        <dbReference type="ARBA" id="ARBA00054075"/>
    </source>
</evidence>
<dbReference type="FunFam" id="3.40.50.300:FF:000063">
    <property type="entry name" value="dynein heavy chain 6, axonemal"/>
    <property type="match status" value="1"/>
</dbReference>
<dbReference type="Pfam" id="PF17857">
    <property type="entry name" value="AAA_lid_1"/>
    <property type="match status" value="1"/>
</dbReference>
<protein>
    <recommendedName>
        <fullName evidence="17">Dynein-1, subspecies f</fullName>
    </recommendedName>
</protein>
<evidence type="ECO:0000256" key="3">
    <source>
        <dbReference type="ARBA" id="ARBA00022490"/>
    </source>
</evidence>
<feature type="domain" description="AAA+ ATPase" evidence="19">
    <location>
        <begin position="1844"/>
        <end position="1945"/>
    </location>
</feature>
<comment type="caution">
    <text evidence="20">The sequence shown here is derived from an EMBL/GenBank/DDBJ whole genome shotgun (WGS) entry which is preliminary data.</text>
</comment>
<dbReference type="Gene3D" id="3.10.490.20">
    <property type="match status" value="1"/>
</dbReference>
<dbReference type="InterPro" id="IPR041466">
    <property type="entry name" value="Dynein_AAA5_ext"/>
</dbReference>
<dbReference type="GO" id="GO:0036159">
    <property type="term" value="P:inner dynein arm assembly"/>
    <property type="evidence" value="ECO:0007669"/>
    <property type="project" value="UniProtKB-ARBA"/>
</dbReference>
<dbReference type="FunFam" id="1.10.287.2620:FF:000002">
    <property type="entry name" value="Dynein heavy chain 2, axonemal"/>
    <property type="match status" value="1"/>
</dbReference>
<dbReference type="Gene3D" id="1.10.8.1220">
    <property type="match status" value="1"/>
</dbReference>
<keyword evidence="5" id="KW-0677">Repeat</keyword>
<dbReference type="FunFam" id="3.40.50.300:FF:000153">
    <property type="entry name" value="Dynein axonemal heavy chain 1"/>
    <property type="match status" value="1"/>
</dbReference>
<comment type="function">
    <text evidence="14">Force generating protein of eukaryotic cilia and flagella. Produces force towards the minus ends of microtubules. Dynein has ATPase activity; the force-producing power stroke is thought to occur on release of ADP. Required for assembly of the I1 inner arm complex and its targeting to the appropriate axoneme location. Also required for phototaxis.</text>
</comment>